<dbReference type="Gene3D" id="3.30.200.20">
    <property type="entry name" value="Phosphorylase Kinase, domain 1"/>
    <property type="match status" value="1"/>
</dbReference>
<evidence type="ECO:0000256" key="9">
    <source>
        <dbReference type="SAM" id="MobiDB-lite"/>
    </source>
</evidence>
<dbReference type="SUPFAM" id="SSF56112">
    <property type="entry name" value="Protein kinase-like (PK-like)"/>
    <property type="match status" value="1"/>
</dbReference>
<dbReference type="SMART" id="SM00220">
    <property type="entry name" value="S_TKc"/>
    <property type="match status" value="1"/>
</dbReference>
<evidence type="ECO:0000256" key="7">
    <source>
        <dbReference type="ARBA" id="ARBA00047899"/>
    </source>
</evidence>
<proteinExistence type="predicted"/>
<dbReference type="PROSITE" id="PS50011">
    <property type="entry name" value="PROTEIN_KINASE_DOM"/>
    <property type="match status" value="1"/>
</dbReference>
<dbReference type="FunFam" id="3.30.200.20:FF:000035">
    <property type="entry name" value="Serine/threonine protein kinase Stk1"/>
    <property type="match status" value="1"/>
</dbReference>
<dbReference type="FunFam" id="1.10.510.10:FF:000021">
    <property type="entry name" value="Serine/threonine protein kinase"/>
    <property type="match status" value="1"/>
</dbReference>
<comment type="catalytic activity">
    <reaction evidence="7">
        <text>L-threonyl-[protein] + ATP = O-phospho-L-threonyl-[protein] + ADP + H(+)</text>
        <dbReference type="Rhea" id="RHEA:46608"/>
        <dbReference type="Rhea" id="RHEA-COMP:11060"/>
        <dbReference type="Rhea" id="RHEA-COMP:11605"/>
        <dbReference type="ChEBI" id="CHEBI:15378"/>
        <dbReference type="ChEBI" id="CHEBI:30013"/>
        <dbReference type="ChEBI" id="CHEBI:30616"/>
        <dbReference type="ChEBI" id="CHEBI:61977"/>
        <dbReference type="ChEBI" id="CHEBI:456216"/>
        <dbReference type="EC" id="2.7.11.1"/>
    </reaction>
</comment>
<dbReference type="RefSeq" id="WP_220207434.1">
    <property type="nucleotide sequence ID" value="NZ_BNJK01000001.1"/>
</dbReference>
<protein>
    <recommendedName>
        <fullName evidence="1">non-specific serine/threonine protein kinase</fullName>
        <ecNumber evidence="1">2.7.11.1</ecNumber>
    </recommendedName>
</protein>
<keyword evidence="5" id="KW-0418">Kinase</keyword>
<dbReference type="Proteomes" id="UP000597444">
    <property type="component" value="Unassembled WGS sequence"/>
</dbReference>
<dbReference type="EC" id="2.7.11.1" evidence="1"/>
<dbReference type="GO" id="GO:0005524">
    <property type="term" value="F:ATP binding"/>
    <property type="evidence" value="ECO:0007669"/>
    <property type="project" value="UniProtKB-KW"/>
</dbReference>
<comment type="catalytic activity">
    <reaction evidence="8">
        <text>L-seryl-[protein] + ATP = O-phospho-L-seryl-[protein] + ADP + H(+)</text>
        <dbReference type="Rhea" id="RHEA:17989"/>
        <dbReference type="Rhea" id="RHEA-COMP:9863"/>
        <dbReference type="Rhea" id="RHEA-COMP:11604"/>
        <dbReference type="ChEBI" id="CHEBI:15378"/>
        <dbReference type="ChEBI" id="CHEBI:29999"/>
        <dbReference type="ChEBI" id="CHEBI:30616"/>
        <dbReference type="ChEBI" id="CHEBI:83421"/>
        <dbReference type="ChEBI" id="CHEBI:456216"/>
        <dbReference type="EC" id="2.7.11.1"/>
    </reaction>
</comment>
<keyword evidence="4" id="KW-0547">Nucleotide-binding</keyword>
<dbReference type="Gene3D" id="2.60.120.560">
    <property type="entry name" value="Exo-inulinase, domain 1"/>
    <property type="match status" value="1"/>
</dbReference>
<evidence type="ECO:0000313" key="11">
    <source>
        <dbReference type="EMBL" id="GHO96841.1"/>
    </source>
</evidence>
<dbReference type="Gene3D" id="1.10.510.10">
    <property type="entry name" value="Transferase(Phosphotransferase) domain 1"/>
    <property type="match status" value="1"/>
</dbReference>
<dbReference type="GO" id="GO:0004674">
    <property type="term" value="F:protein serine/threonine kinase activity"/>
    <property type="evidence" value="ECO:0007669"/>
    <property type="project" value="UniProtKB-KW"/>
</dbReference>
<gene>
    <name evidence="11" type="ORF">KSF_068890</name>
</gene>
<dbReference type="CDD" id="cd14014">
    <property type="entry name" value="STKc_PknB_like"/>
    <property type="match status" value="1"/>
</dbReference>
<dbReference type="PANTHER" id="PTHR43289">
    <property type="entry name" value="MITOGEN-ACTIVATED PROTEIN KINASE KINASE KINASE 20-RELATED"/>
    <property type="match status" value="1"/>
</dbReference>
<evidence type="ECO:0000256" key="8">
    <source>
        <dbReference type="ARBA" id="ARBA00048679"/>
    </source>
</evidence>
<dbReference type="PANTHER" id="PTHR43289:SF6">
    <property type="entry name" value="SERINE_THREONINE-PROTEIN KINASE NEKL-3"/>
    <property type="match status" value="1"/>
</dbReference>
<dbReference type="InterPro" id="IPR008271">
    <property type="entry name" value="Ser/Thr_kinase_AS"/>
</dbReference>
<evidence type="ECO:0000256" key="5">
    <source>
        <dbReference type="ARBA" id="ARBA00022777"/>
    </source>
</evidence>
<evidence type="ECO:0000256" key="1">
    <source>
        <dbReference type="ARBA" id="ARBA00012513"/>
    </source>
</evidence>
<feature type="compositionally biased region" description="Low complexity" evidence="9">
    <location>
        <begin position="309"/>
        <end position="323"/>
    </location>
</feature>
<evidence type="ECO:0000256" key="3">
    <source>
        <dbReference type="ARBA" id="ARBA00022679"/>
    </source>
</evidence>
<feature type="domain" description="Protein kinase" evidence="10">
    <location>
        <begin position="14"/>
        <end position="302"/>
    </location>
</feature>
<name>A0A8J3IVA3_9CHLR</name>
<evidence type="ECO:0000313" key="12">
    <source>
        <dbReference type="Proteomes" id="UP000597444"/>
    </source>
</evidence>
<dbReference type="AlphaFoldDB" id="A0A8J3IVA3"/>
<evidence type="ECO:0000256" key="6">
    <source>
        <dbReference type="ARBA" id="ARBA00022840"/>
    </source>
</evidence>
<dbReference type="InterPro" id="IPR000719">
    <property type="entry name" value="Prot_kinase_dom"/>
</dbReference>
<accession>A0A8J3IVA3</accession>
<dbReference type="Pfam" id="PF00069">
    <property type="entry name" value="Pkinase"/>
    <property type="match status" value="1"/>
</dbReference>
<sequence>MKQDPLIGTQVRDYLIRSSLGEGGMARVYKAYHLRLRREDAVKIILPDIAHDATFNARFEQEAQLAATLDHPNIVSIYDFGEDRGLTYLAMQYVGGGTLRQSLQHQRPLEAALTIHYILQMARALHHAHQHGIVHRDVKPQNMLISTSDPHQLLLSDFGIAKIFDRGQEETRTGDATLPAAPLHPLTTSTGQIVGTAAYMAPEQVERQPVDARTDVYALGVVLYQMLTGNVPFQSTTTVGLMYQHVHTPPTPVRQVNPNAPELLARITERALAKKPAQRFPSAEAMAVALESARAALTHPTFTVPNPQTSNPYTSHSSTHTSAPTPPIYNTPSQSQAPPSYHPSAGNAPPYSIPTSRRKSWLPTVGAILVALLLVTFTIIKWPTSSVPLPLTAATPTPAGAFTDTFSSNNYDWPQASSDGLTASIEQGRYTLTTDNQQNTHFPYPKAVGPLPSNFTFTTEIAQDQGSLQVFYGLVFYLQPERAQCYAFIINNSGNYQILRYDGGNAPFKQLWGGNSTAIRRVLHSKNRLQVIARNGQYSFTINDQTVPLKPGQTTLSDTTYTTGEPGLFIAGPSTSFTVTKVQLAIP</sequence>
<comment type="caution">
    <text evidence="11">The sequence shown here is derived from an EMBL/GenBank/DDBJ whole genome shotgun (WGS) entry which is preliminary data.</text>
</comment>
<evidence type="ECO:0000256" key="4">
    <source>
        <dbReference type="ARBA" id="ARBA00022741"/>
    </source>
</evidence>
<dbReference type="PROSITE" id="PS00108">
    <property type="entry name" value="PROTEIN_KINASE_ST"/>
    <property type="match status" value="1"/>
</dbReference>
<feature type="region of interest" description="Disordered" evidence="9">
    <location>
        <begin position="301"/>
        <end position="352"/>
    </location>
</feature>
<evidence type="ECO:0000259" key="10">
    <source>
        <dbReference type="PROSITE" id="PS50011"/>
    </source>
</evidence>
<reference evidence="11" key="1">
    <citation type="submission" date="2020-10" db="EMBL/GenBank/DDBJ databases">
        <title>Taxonomic study of unclassified bacteria belonging to the class Ktedonobacteria.</title>
        <authorList>
            <person name="Yabe S."/>
            <person name="Wang C.M."/>
            <person name="Zheng Y."/>
            <person name="Sakai Y."/>
            <person name="Cavaletti L."/>
            <person name="Monciardini P."/>
            <person name="Donadio S."/>
        </authorList>
    </citation>
    <scope>NUCLEOTIDE SEQUENCE</scope>
    <source>
        <strain evidence="11">ID150040</strain>
    </source>
</reference>
<keyword evidence="6" id="KW-0067">ATP-binding</keyword>
<keyword evidence="2" id="KW-0723">Serine/threonine-protein kinase</keyword>
<keyword evidence="12" id="KW-1185">Reference proteome</keyword>
<evidence type="ECO:0000256" key="2">
    <source>
        <dbReference type="ARBA" id="ARBA00022527"/>
    </source>
</evidence>
<organism evidence="11 12">
    <name type="scientific">Reticulibacter mediterranei</name>
    <dbReference type="NCBI Taxonomy" id="2778369"/>
    <lineage>
        <taxon>Bacteria</taxon>
        <taxon>Bacillati</taxon>
        <taxon>Chloroflexota</taxon>
        <taxon>Ktedonobacteria</taxon>
        <taxon>Ktedonobacterales</taxon>
        <taxon>Reticulibacteraceae</taxon>
        <taxon>Reticulibacter</taxon>
    </lineage>
</organism>
<dbReference type="EMBL" id="BNJK01000001">
    <property type="protein sequence ID" value="GHO96841.1"/>
    <property type="molecule type" value="Genomic_DNA"/>
</dbReference>
<dbReference type="InterPro" id="IPR011009">
    <property type="entry name" value="Kinase-like_dom_sf"/>
</dbReference>
<keyword evidence="3" id="KW-0808">Transferase</keyword>